<organism evidence="4 5">
    <name type="scientific">Reticulomyxa filosa</name>
    <dbReference type="NCBI Taxonomy" id="46433"/>
    <lineage>
        <taxon>Eukaryota</taxon>
        <taxon>Sar</taxon>
        <taxon>Rhizaria</taxon>
        <taxon>Retaria</taxon>
        <taxon>Foraminifera</taxon>
        <taxon>Monothalamids</taxon>
        <taxon>Reticulomyxidae</taxon>
        <taxon>Reticulomyxa</taxon>
    </lineage>
</organism>
<dbReference type="PRINTS" id="PR00320">
    <property type="entry name" value="GPROTEINBRPT"/>
</dbReference>
<dbReference type="Proteomes" id="UP000023152">
    <property type="component" value="Unassembled WGS sequence"/>
</dbReference>
<dbReference type="InterPro" id="IPR020472">
    <property type="entry name" value="WD40_PAC1"/>
</dbReference>
<feature type="repeat" description="WD" evidence="3">
    <location>
        <begin position="54"/>
        <end position="105"/>
    </location>
</feature>
<evidence type="ECO:0000313" key="5">
    <source>
        <dbReference type="Proteomes" id="UP000023152"/>
    </source>
</evidence>
<dbReference type="SMART" id="SM00320">
    <property type="entry name" value="WD40"/>
    <property type="match status" value="2"/>
</dbReference>
<name>X6LQ44_RETFI</name>
<dbReference type="PROSITE" id="PS50082">
    <property type="entry name" value="WD_REPEATS_2"/>
    <property type="match status" value="2"/>
</dbReference>
<dbReference type="OrthoDB" id="311712at2759"/>
<dbReference type="SUPFAM" id="SSF50978">
    <property type="entry name" value="WD40 repeat-like"/>
    <property type="match status" value="1"/>
</dbReference>
<dbReference type="EMBL" id="ASPP01033154">
    <property type="protein sequence ID" value="ETO03496.1"/>
    <property type="molecule type" value="Genomic_DNA"/>
</dbReference>
<keyword evidence="2" id="KW-0677">Repeat</keyword>
<feature type="repeat" description="WD" evidence="3">
    <location>
        <begin position="5"/>
        <end position="53"/>
    </location>
</feature>
<dbReference type="InterPro" id="IPR036322">
    <property type="entry name" value="WD40_repeat_dom_sf"/>
</dbReference>
<dbReference type="InterPro" id="IPR015943">
    <property type="entry name" value="WD40/YVTN_repeat-like_dom_sf"/>
</dbReference>
<evidence type="ECO:0000256" key="1">
    <source>
        <dbReference type="ARBA" id="ARBA00022574"/>
    </source>
</evidence>
<dbReference type="AlphaFoldDB" id="X6LQ44"/>
<reference evidence="4 5" key="1">
    <citation type="journal article" date="2013" name="Curr. Biol.">
        <title>The Genome of the Foraminiferan Reticulomyxa filosa.</title>
        <authorList>
            <person name="Glockner G."/>
            <person name="Hulsmann N."/>
            <person name="Schleicher M."/>
            <person name="Noegel A.A."/>
            <person name="Eichinger L."/>
            <person name="Gallinger C."/>
            <person name="Pawlowski J."/>
            <person name="Sierra R."/>
            <person name="Euteneuer U."/>
            <person name="Pillet L."/>
            <person name="Moustafa A."/>
            <person name="Platzer M."/>
            <person name="Groth M."/>
            <person name="Szafranski K."/>
            <person name="Schliwa M."/>
        </authorList>
    </citation>
    <scope>NUCLEOTIDE SEQUENCE [LARGE SCALE GENOMIC DNA]</scope>
</reference>
<proteinExistence type="predicted"/>
<dbReference type="PANTHER" id="PTHR22847:SF637">
    <property type="entry name" value="WD REPEAT DOMAIN 5B"/>
    <property type="match status" value="1"/>
</dbReference>
<keyword evidence="5" id="KW-1185">Reference proteome</keyword>
<gene>
    <name evidence="4" type="ORF">RFI_33911</name>
</gene>
<dbReference type="InterPro" id="IPR019775">
    <property type="entry name" value="WD40_repeat_CS"/>
</dbReference>
<keyword evidence="1 3" id="KW-0853">WD repeat</keyword>
<evidence type="ECO:0000256" key="2">
    <source>
        <dbReference type="ARBA" id="ARBA00022737"/>
    </source>
</evidence>
<dbReference type="PANTHER" id="PTHR22847">
    <property type="entry name" value="WD40 REPEAT PROTEIN"/>
    <property type="match status" value="1"/>
</dbReference>
<evidence type="ECO:0000313" key="4">
    <source>
        <dbReference type="EMBL" id="ETO03496.1"/>
    </source>
</evidence>
<dbReference type="GO" id="GO:1990234">
    <property type="term" value="C:transferase complex"/>
    <property type="evidence" value="ECO:0007669"/>
    <property type="project" value="UniProtKB-ARBA"/>
</dbReference>
<sequence length="153" mass="17138">QLNVFKGHEYWISCVKYGSNELGNIGGANTILSGSHDKSVRLWDIRSGEQIQVFNGHTSSVYTVEYSPFVVDSIEVSGSSNVICSGSNDDTIRFWDIRSNKKELYVIKNDSGIFCLKFLQLEKKVKKIYNNNNICCGVNLCYGLSNGTICFWG</sequence>
<dbReference type="PROSITE" id="PS50294">
    <property type="entry name" value="WD_REPEATS_REGION"/>
    <property type="match status" value="2"/>
</dbReference>
<feature type="non-terminal residue" evidence="4">
    <location>
        <position position="1"/>
    </location>
</feature>
<comment type="caution">
    <text evidence="4">The sequence shown here is derived from an EMBL/GenBank/DDBJ whole genome shotgun (WGS) entry which is preliminary data.</text>
</comment>
<dbReference type="Pfam" id="PF00400">
    <property type="entry name" value="WD40"/>
    <property type="match status" value="2"/>
</dbReference>
<dbReference type="InterPro" id="IPR001680">
    <property type="entry name" value="WD40_rpt"/>
</dbReference>
<accession>X6LQ44</accession>
<dbReference type="PROSITE" id="PS00678">
    <property type="entry name" value="WD_REPEATS_1"/>
    <property type="match status" value="2"/>
</dbReference>
<evidence type="ECO:0000256" key="3">
    <source>
        <dbReference type="PROSITE-ProRule" id="PRU00221"/>
    </source>
</evidence>
<protein>
    <submittedName>
        <fullName evidence="4">Uncharacterized protein</fullName>
    </submittedName>
</protein>
<dbReference type="Gene3D" id="2.130.10.10">
    <property type="entry name" value="YVTN repeat-like/Quinoprotein amine dehydrogenase"/>
    <property type="match status" value="1"/>
</dbReference>